<comment type="subcellular location">
    <subcellularLocation>
        <location evidence="1">Cell membrane</location>
        <topology evidence="1">Multi-pass membrane protein</topology>
    </subcellularLocation>
</comment>
<evidence type="ECO:0000256" key="8">
    <source>
        <dbReference type="ARBA" id="ARBA00023053"/>
    </source>
</evidence>
<evidence type="ECO:0000256" key="3">
    <source>
        <dbReference type="ARBA" id="ARBA00022448"/>
    </source>
</evidence>
<dbReference type="InterPro" id="IPR038377">
    <property type="entry name" value="Na/Glc_symporter_sf"/>
</dbReference>
<feature type="transmembrane region" description="Helical" evidence="14">
    <location>
        <begin position="396"/>
        <end position="417"/>
    </location>
</feature>
<feature type="transmembrane region" description="Helical" evidence="14">
    <location>
        <begin position="424"/>
        <end position="444"/>
    </location>
</feature>
<feature type="transmembrane region" description="Helical" evidence="14">
    <location>
        <begin position="71"/>
        <end position="92"/>
    </location>
</feature>
<evidence type="ECO:0000313" key="15">
    <source>
        <dbReference type="EMBL" id="ANB32499.1"/>
    </source>
</evidence>
<dbReference type="EMBL" id="KU697810">
    <property type="protein sequence ID" value="ANB32499.1"/>
    <property type="molecule type" value="Genomic_DNA"/>
</dbReference>
<reference evidence="15" key="1">
    <citation type="journal article" date="2016" name="Proc. Natl. Acad. Sci. U.S.A.">
        <title>KdgF, the missing link in the microbial metabolism of uronate sugars from pectin and alginate.</title>
        <authorList>
            <person name="Hobbs J.K."/>
            <person name="Lee S.M."/>
            <person name="Robb M."/>
            <person name="Hof F."/>
            <person name="Barr C."/>
            <person name="Abe K.T."/>
            <person name="Hehemann J.H."/>
            <person name="McLean R."/>
            <person name="Abbott D.W."/>
            <person name="Boraston A.B."/>
        </authorList>
    </citation>
    <scope>NUCLEOTIDE SEQUENCE</scope>
    <source>
        <strain evidence="15">Victoria JH</strain>
    </source>
</reference>
<keyword evidence="8" id="KW-0915">Sodium</keyword>
<reference evidence="15" key="2">
    <citation type="submission" date="2016-02" db="EMBL/GenBank/DDBJ databases">
        <authorList>
            <person name="Wen L."/>
            <person name="He K."/>
            <person name="Yang H."/>
        </authorList>
    </citation>
    <scope>NUCLEOTIDE SEQUENCE</scope>
    <source>
        <strain evidence="15">Victoria JH</strain>
    </source>
</reference>
<evidence type="ECO:0000256" key="11">
    <source>
        <dbReference type="ARBA" id="ARBA00023201"/>
    </source>
</evidence>
<feature type="transmembrane region" description="Helical" evidence="14">
    <location>
        <begin position="220"/>
        <end position="240"/>
    </location>
</feature>
<dbReference type="InterPro" id="IPR050277">
    <property type="entry name" value="Sodium:Solute_Symporter"/>
</dbReference>
<feature type="transmembrane region" description="Helical" evidence="14">
    <location>
        <begin position="549"/>
        <end position="582"/>
    </location>
</feature>
<name>A0A167L6Z1_9GAMM</name>
<keyword evidence="10 14" id="KW-0472">Membrane</keyword>
<evidence type="ECO:0000256" key="5">
    <source>
        <dbReference type="ARBA" id="ARBA00022692"/>
    </source>
</evidence>
<feature type="transmembrane region" description="Helical" evidence="14">
    <location>
        <begin position="261"/>
        <end position="278"/>
    </location>
</feature>
<comment type="similarity">
    <text evidence="2 13">Belongs to the sodium:solute symporter (SSF) (TC 2.A.21) family.</text>
</comment>
<keyword evidence="6" id="KW-0769">Symport</keyword>
<protein>
    <submittedName>
        <fullName evidence="15">Transporter ToaABC-2</fullName>
    </submittedName>
</protein>
<sequence length="588" mass="63369">MTQLDKVALFFSIGLIVLTIMAYRRRAETPDGFIRGSGSVPWWMAGSTAFMTQFSAWTFTGAAQKAFENGFSVLIIFWGNALGFLLAALYFAPRFRRLRASTYSDIIALRYGTATQLLYVISQIFLTLMTASIGLYGVSLFLSAVLGLSVLTIAVLIGLIIIAITLIGGVWIVSANNFIQMMQLAVLTLVIGGFCISLLTNDSLPMPTFDKTFWVGGSDYSVAIMLVWSAAMLIKQFISINNATSSYRFLTTVDDSGARKAALLASILFVIGPVTWFLPPWLMGAAGIDLAALYPQLGEDAANVAYVHFIIHYLPSGVLGLVVSAMLAVTIAPITTAFNRDAGVVMRLVMPLLKESGDMARRLVGIGRVFGVVQGITVVLFVIGLSHLEMLSLFDIMIMFGVLLQMPLALPALMVLFDTRAPDWAGWGSVLVGISVTLASYLWLDGETLKHVAGLGDFPDKQLVDIRLALALVIQIISVVGFLLVARFVHSPARSSQRRAELAQFFANLMKPVVADAPAGESSLSGALSKANARTNSRTSRNVSMPTRLLWVAAVLSLALAVFSSSLAGAAFFLCVAIGQLVMAQLMR</sequence>
<keyword evidence="11" id="KW-0739">Sodium transport</keyword>
<feature type="transmembrane region" description="Helical" evidence="14">
    <location>
        <begin position="318"/>
        <end position="338"/>
    </location>
</feature>
<dbReference type="Gene3D" id="1.20.1730.10">
    <property type="entry name" value="Sodium/glucose cotransporter"/>
    <property type="match status" value="1"/>
</dbReference>
<feature type="transmembrane region" description="Helical" evidence="14">
    <location>
        <begin position="144"/>
        <end position="172"/>
    </location>
</feature>
<evidence type="ECO:0000256" key="12">
    <source>
        <dbReference type="ARBA" id="ARBA00033708"/>
    </source>
</evidence>
<feature type="transmembrane region" description="Helical" evidence="14">
    <location>
        <begin position="117"/>
        <end position="138"/>
    </location>
</feature>
<dbReference type="InterPro" id="IPR001734">
    <property type="entry name" value="Na/solute_symporter"/>
</dbReference>
<evidence type="ECO:0000256" key="2">
    <source>
        <dbReference type="ARBA" id="ARBA00006434"/>
    </source>
</evidence>
<dbReference type="GO" id="GO:0006814">
    <property type="term" value="P:sodium ion transport"/>
    <property type="evidence" value="ECO:0007669"/>
    <property type="project" value="UniProtKB-KW"/>
</dbReference>
<feature type="transmembrane region" description="Helical" evidence="14">
    <location>
        <begin position="6"/>
        <end position="24"/>
    </location>
</feature>
<dbReference type="PANTHER" id="PTHR48086">
    <property type="entry name" value="SODIUM/PROLINE SYMPORTER-RELATED"/>
    <property type="match status" value="1"/>
</dbReference>
<proteinExistence type="inferred from homology"/>
<evidence type="ECO:0000256" key="6">
    <source>
        <dbReference type="ARBA" id="ARBA00022847"/>
    </source>
</evidence>
<keyword evidence="7 14" id="KW-1133">Transmembrane helix</keyword>
<evidence type="ECO:0000256" key="7">
    <source>
        <dbReference type="ARBA" id="ARBA00022989"/>
    </source>
</evidence>
<dbReference type="AlphaFoldDB" id="A0A167L6Z1"/>
<keyword evidence="4" id="KW-1003">Cell membrane</keyword>
<evidence type="ECO:0000256" key="9">
    <source>
        <dbReference type="ARBA" id="ARBA00023065"/>
    </source>
</evidence>
<accession>A0A167L6Z1</accession>
<evidence type="ECO:0000256" key="14">
    <source>
        <dbReference type="SAM" id="Phobius"/>
    </source>
</evidence>
<comment type="catalytic activity">
    <reaction evidence="12">
        <text>L-proline(in) + Na(+)(in) = L-proline(out) + Na(+)(out)</text>
        <dbReference type="Rhea" id="RHEA:28967"/>
        <dbReference type="ChEBI" id="CHEBI:29101"/>
        <dbReference type="ChEBI" id="CHEBI:60039"/>
    </reaction>
</comment>
<dbReference type="Pfam" id="PF00474">
    <property type="entry name" value="SSF"/>
    <property type="match status" value="1"/>
</dbReference>
<evidence type="ECO:0000256" key="13">
    <source>
        <dbReference type="RuleBase" id="RU362091"/>
    </source>
</evidence>
<dbReference type="PANTHER" id="PTHR48086:SF3">
    <property type="entry name" value="SODIUM_PROLINE SYMPORTER"/>
    <property type="match status" value="1"/>
</dbReference>
<dbReference type="PROSITE" id="PS50283">
    <property type="entry name" value="NA_SOLUT_SYMP_3"/>
    <property type="match status" value="1"/>
</dbReference>
<evidence type="ECO:0000256" key="1">
    <source>
        <dbReference type="ARBA" id="ARBA00004651"/>
    </source>
</evidence>
<feature type="transmembrane region" description="Helical" evidence="14">
    <location>
        <begin position="184"/>
        <end position="200"/>
    </location>
</feature>
<dbReference type="GO" id="GO:0015293">
    <property type="term" value="F:symporter activity"/>
    <property type="evidence" value="ECO:0007669"/>
    <property type="project" value="UniProtKB-KW"/>
</dbReference>
<evidence type="ECO:0000256" key="4">
    <source>
        <dbReference type="ARBA" id="ARBA00022475"/>
    </source>
</evidence>
<keyword evidence="9" id="KW-0406">Ion transport</keyword>
<feature type="transmembrane region" description="Helical" evidence="14">
    <location>
        <begin position="464"/>
        <end position="489"/>
    </location>
</feature>
<keyword evidence="3" id="KW-0813">Transport</keyword>
<dbReference type="GO" id="GO:0005886">
    <property type="term" value="C:plasma membrane"/>
    <property type="evidence" value="ECO:0007669"/>
    <property type="project" value="UniProtKB-SubCell"/>
</dbReference>
<organism evidence="15">
    <name type="scientific">Halomonas sp. Victoria JH</name>
    <dbReference type="NCBI Taxonomy" id="1798866"/>
    <lineage>
        <taxon>Bacteria</taxon>
        <taxon>Pseudomonadati</taxon>
        <taxon>Pseudomonadota</taxon>
        <taxon>Gammaproteobacteria</taxon>
        <taxon>Oceanospirillales</taxon>
        <taxon>Halomonadaceae</taxon>
        <taxon>Halomonas</taxon>
    </lineage>
</organism>
<feature type="transmembrane region" description="Helical" evidence="14">
    <location>
        <begin position="359"/>
        <end position="384"/>
    </location>
</feature>
<keyword evidence="5 14" id="KW-0812">Transmembrane</keyword>
<evidence type="ECO:0000256" key="10">
    <source>
        <dbReference type="ARBA" id="ARBA00023136"/>
    </source>
</evidence>